<dbReference type="AlphaFoldDB" id="A0A2N0B5T5"/>
<dbReference type="Proteomes" id="UP000232122">
    <property type="component" value="Unassembled WGS sequence"/>
</dbReference>
<evidence type="ECO:0000313" key="1">
    <source>
        <dbReference type="EMBL" id="MDV6237518.1"/>
    </source>
</evidence>
<accession>A0A2N0B5T5</accession>
<proteinExistence type="predicted"/>
<protein>
    <recommendedName>
        <fullName evidence="4">Phage tail protein</fullName>
    </recommendedName>
</protein>
<organism evidence="2">
    <name type="scientific">Leptospira ellisii</name>
    <dbReference type="NCBI Taxonomy" id="2023197"/>
    <lineage>
        <taxon>Bacteria</taxon>
        <taxon>Pseudomonadati</taxon>
        <taxon>Spirochaetota</taxon>
        <taxon>Spirochaetia</taxon>
        <taxon>Leptospirales</taxon>
        <taxon>Leptospiraceae</taxon>
        <taxon>Leptospira</taxon>
    </lineage>
</organism>
<keyword evidence="3" id="KW-1185">Reference proteome</keyword>
<dbReference type="OrthoDB" id="337599at2"/>
<sequence length="646" mass="72795">MGYIVDQSAVFGHGEKAGLPEGFGSVYGTSCKGEPTDATIFQEYSGGQGEDANIQLSSVAGSVLSQFPLGIQYPKISSMKNVVNEFGPLSGELIFAEMPEVPLPDFASYKLKIDSKTVMKAYLYDTPDQTSTSKKGFSYKSFGMIKRLEGETISNYNKWNVHKIEVSGINETDAILHLSPNVIYPQNLYTSEIQPNQVLYVRDSEDSDNDGKFKVVEVIDALTLRIHNPSVVAQNIILGYVEILPKEWGDPLTLVSALVNQVFKTYGQRVPILYSSNLIQPTQGVTTLGELYLEGMSLFKFIELVVDMLGGLWYCGVNADGFYFLKKKKGEPIDKFAVGWDFNDLDVKIDRDWVWNYVEIFAKSDEGSGTVKLYSELNESSEKKWGRKTQSIEVPASFTKEIATVICKNLLELHKEPRVLITIKNAPFRYYEFGDYSIAFPSKSYYETLDDLDSLTGWVSSDPIKLSVALTNDTLVSGSKCHKLVFSGADFVTYKKVFNERKNGLTAFHFYLYSTTKDNFQTNPDGMVLFYVIDSDGKKHEKSFPLEIESKWIPCPWDIASLKIKKIVEVGFEFRNVPDSVIYFDELKIRSNTSITHTVPLVEVEYNNAPTKKNTKLTFGGKQTLEKYLSGYLAQIETLRYIARNR</sequence>
<gene>
    <name evidence="1" type="ORF">CH379_017945</name>
    <name evidence="2" type="ORF">CH379_16005</name>
</gene>
<dbReference type="RefSeq" id="WP_100765505.1">
    <property type="nucleotide sequence ID" value="NZ_NPEF02000026.1"/>
</dbReference>
<evidence type="ECO:0000313" key="2">
    <source>
        <dbReference type="EMBL" id="PJZ91920.1"/>
    </source>
</evidence>
<evidence type="ECO:0008006" key="4">
    <source>
        <dbReference type="Google" id="ProtNLM"/>
    </source>
</evidence>
<reference evidence="1 3" key="2">
    <citation type="journal article" date="2018" name="Microb. Genom.">
        <title>Deciphering the unexplored Leptospira diversity from soils uncovers genomic evolution to virulence.</title>
        <authorList>
            <person name="Thibeaux R."/>
            <person name="Iraola G."/>
            <person name="Ferres I."/>
            <person name="Bierque E."/>
            <person name="Girault D."/>
            <person name="Soupe-Gilbert M.E."/>
            <person name="Picardeau M."/>
            <person name="Goarant C."/>
        </authorList>
    </citation>
    <scope>NUCLEOTIDE SEQUENCE [LARGE SCALE GENOMIC DNA]</scope>
    <source>
        <strain evidence="1 3">ATI7-C-A5</strain>
    </source>
</reference>
<reference evidence="2" key="1">
    <citation type="submission" date="2017-07" db="EMBL/GenBank/DDBJ databases">
        <title>Leptospira spp. isolated from tropical soils.</title>
        <authorList>
            <person name="Thibeaux R."/>
            <person name="Iraola G."/>
            <person name="Ferres I."/>
            <person name="Bierque E."/>
            <person name="Girault D."/>
            <person name="Soupe-Gilbert M.-E."/>
            <person name="Picardeau M."/>
            <person name="Goarant C."/>
        </authorList>
    </citation>
    <scope>NUCLEOTIDE SEQUENCE [LARGE SCALE GENOMIC DNA]</scope>
    <source>
        <strain evidence="2">ATI7-C-A5</strain>
    </source>
</reference>
<dbReference type="EMBL" id="NPEF02000026">
    <property type="protein sequence ID" value="MDV6237518.1"/>
    <property type="molecule type" value="Genomic_DNA"/>
</dbReference>
<evidence type="ECO:0000313" key="3">
    <source>
        <dbReference type="Proteomes" id="UP000232122"/>
    </source>
</evidence>
<name>A0A2N0B5T5_9LEPT</name>
<comment type="caution">
    <text evidence="2">The sequence shown here is derived from an EMBL/GenBank/DDBJ whole genome shotgun (WGS) entry which is preliminary data.</text>
</comment>
<reference evidence="1" key="3">
    <citation type="submission" date="2023-10" db="EMBL/GenBank/DDBJ databases">
        <authorList>
            <person name="Picardeau M."/>
            <person name="Thibeaux R."/>
        </authorList>
    </citation>
    <scope>NUCLEOTIDE SEQUENCE</scope>
    <source>
        <strain evidence="1">ATI7-C-A5</strain>
    </source>
</reference>
<dbReference type="EMBL" id="NPEF01000196">
    <property type="protein sequence ID" value="PJZ91920.1"/>
    <property type="molecule type" value="Genomic_DNA"/>
</dbReference>